<comment type="caution">
    <text evidence="1">The sequence shown here is derived from an EMBL/GenBank/DDBJ whole genome shotgun (WGS) entry which is preliminary data.</text>
</comment>
<dbReference type="AlphaFoldDB" id="A0A1V9XZ02"/>
<reference evidence="1 2" key="1">
    <citation type="journal article" date="2017" name="Gigascience">
        <title>Draft genome of the honey bee ectoparasitic mite, Tropilaelaps mercedesae, is shaped by the parasitic life history.</title>
        <authorList>
            <person name="Dong X."/>
            <person name="Armstrong S.D."/>
            <person name="Xia D."/>
            <person name="Makepeace B.L."/>
            <person name="Darby A.C."/>
            <person name="Kadowaki T."/>
        </authorList>
    </citation>
    <scope>NUCLEOTIDE SEQUENCE [LARGE SCALE GENOMIC DNA]</scope>
    <source>
        <strain evidence="1">Wuxi-XJTLU</strain>
    </source>
</reference>
<protein>
    <submittedName>
        <fullName evidence="1">Transmembrane protein-like</fullName>
    </submittedName>
</protein>
<dbReference type="EMBL" id="MNPL01001911">
    <property type="protein sequence ID" value="OQR78701.1"/>
    <property type="molecule type" value="Genomic_DNA"/>
</dbReference>
<keyword evidence="1" id="KW-0812">Transmembrane</keyword>
<evidence type="ECO:0000313" key="2">
    <source>
        <dbReference type="Proteomes" id="UP000192247"/>
    </source>
</evidence>
<keyword evidence="1" id="KW-0472">Membrane</keyword>
<keyword evidence="2" id="KW-1185">Reference proteome</keyword>
<evidence type="ECO:0000313" key="1">
    <source>
        <dbReference type="EMBL" id="OQR78701.1"/>
    </source>
</evidence>
<organism evidence="1 2">
    <name type="scientific">Tropilaelaps mercedesae</name>
    <dbReference type="NCBI Taxonomy" id="418985"/>
    <lineage>
        <taxon>Eukaryota</taxon>
        <taxon>Metazoa</taxon>
        <taxon>Ecdysozoa</taxon>
        <taxon>Arthropoda</taxon>
        <taxon>Chelicerata</taxon>
        <taxon>Arachnida</taxon>
        <taxon>Acari</taxon>
        <taxon>Parasitiformes</taxon>
        <taxon>Mesostigmata</taxon>
        <taxon>Gamasina</taxon>
        <taxon>Dermanyssoidea</taxon>
        <taxon>Laelapidae</taxon>
        <taxon>Tropilaelaps</taxon>
    </lineage>
</organism>
<sequence length="74" mass="9203">MLFYAAVFEPHNLRPTYWKFMNRISYHRFTYVNRKIFDMYGVHSSKLFGDFWPRLELDHVSKELTERILIWVPF</sequence>
<gene>
    <name evidence="1" type="ORF">BIW11_06237</name>
</gene>
<accession>A0A1V9XZ02</accession>
<proteinExistence type="predicted"/>
<dbReference type="OrthoDB" id="6483998at2759"/>
<dbReference type="Proteomes" id="UP000192247">
    <property type="component" value="Unassembled WGS sequence"/>
</dbReference>
<name>A0A1V9XZ02_9ACAR</name>
<dbReference type="InParanoid" id="A0A1V9XZ02"/>